<keyword evidence="1" id="KW-0547">Nucleotide-binding</keyword>
<feature type="region of interest" description="Disordered" evidence="3">
    <location>
        <begin position="568"/>
        <end position="598"/>
    </location>
</feature>
<dbReference type="PANTHER" id="PTHR45639">
    <property type="entry name" value="HSC70CB, ISOFORM G-RELATED"/>
    <property type="match status" value="1"/>
</dbReference>
<dbReference type="InterPro" id="IPR013126">
    <property type="entry name" value="Hsp_70_fam"/>
</dbReference>
<evidence type="ECO:0000256" key="2">
    <source>
        <dbReference type="ARBA" id="ARBA00022840"/>
    </source>
</evidence>
<dbReference type="GO" id="GO:0005829">
    <property type="term" value="C:cytosol"/>
    <property type="evidence" value="ECO:0007669"/>
    <property type="project" value="TreeGrafter"/>
</dbReference>
<dbReference type="InterPro" id="IPR043129">
    <property type="entry name" value="ATPase_NBD"/>
</dbReference>
<dbReference type="OrthoDB" id="29851at2759"/>
<dbReference type="FunFam" id="3.90.640.10:FF:000021">
    <property type="entry name" value="Heat shock protein 14"/>
    <property type="match status" value="1"/>
</dbReference>
<dbReference type="GO" id="GO:0005634">
    <property type="term" value="C:nucleus"/>
    <property type="evidence" value="ECO:0007669"/>
    <property type="project" value="TreeGrafter"/>
</dbReference>
<evidence type="ECO:0000313" key="5">
    <source>
        <dbReference type="Proteomes" id="UP000813824"/>
    </source>
</evidence>
<dbReference type="Gene3D" id="3.30.30.30">
    <property type="match status" value="2"/>
</dbReference>
<dbReference type="Gene3D" id="3.90.640.10">
    <property type="entry name" value="Actin, Chain A, domain 4"/>
    <property type="match status" value="1"/>
</dbReference>
<dbReference type="GO" id="GO:0005524">
    <property type="term" value="F:ATP binding"/>
    <property type="evidence" value="ECO:0007669"/>
    <property type="project" value="UniProtKB-KW"/>
</dbReference>
<organism evidence="4 5">
    <name type="scientific">Cristinia sonorae</name>
    <dbReference type="NCBI Taxonomy" id="1940300"/>
    <lineage>
        <taxon>Eukaryota</taxon>
        <taxon>Fungi</taxon>
        <taxon>Dikarya</taxon>
        <taxon>Basidiomycota</taxon>
        <taxon>Agaricomycotina</taxon>
        <taxon>Agaricomycetes</taxon>
        <taxon>Agaricomycetidae</taxon>
        <taxon>Agaricales</taxon>
        <taxon>Pleurotineae</taxon>
        <taxon>Stephanosporaceae</taxon>
        <taxon>Cristinia</taxon>
    </lineage>
</organism>
<dbReference type="AlphaFoldDB" id="A0A8K0UJ16"/>
<dbReference type="EMBL" id="JAEVFJ010000036">
    <property type="protein sequence ID" value="KAH8091341.1"/>
    <property type="molecule type" value="Genomic_DNA"/>
</dbReference>
<accession>A0A8K0UJ16</accession>
<feature type="compositionally biased region" description="Acidic residues" evidence="3">
    <location>
        <begin position="577"/>
        <end position="593"/>
    </location>
</feature>
<name>A0A8K0UJ16_9AGAR</name>
<gene>
    <name evidence="4" type="ORF">BXZ70DRAFT_909795</name>
</gene>
<feature type="compositionally biased region" description="Low complexity" evidence="3">
    <location>
        <begin position="154"/>
        <end position="171"/>
    </location>
</feature>
<proteinExistence type="predicted"/>
<dbReference type="Proteomes" id="UP000813824">
    <property type="component" value="Unassembled WGS sequence"/>
</dbReference>
<dbReference type="Gene3D" id="3.30.420.40">
    <property type="match status" value="3"/>
</dbReference>
<evidence type="ECO:0000256" key="1">
    <source>
        <dbReference type="ARBA" id="ARBA00022741"/>
    </source>
</evidence>
<dbReference type="GO" id="GO:0140662">
    <property type="term" value="F:ATP-dependent protein folding chaperone"/>
    <property type="evidence" value="ECO:0007669"/>
    <property type="project" value="InterPro"/>
</dbReference>
<dbReference type="Pfam" id="PF00012">
    <property type="entry name" value="HSP70"/>
    <property type="match status" value="2"/>
</dbReference>
<feature type="region of interest" description="Disordered" evidence="3">
    <location>
        <begin position="154"/>
        <end position="173"/>
    </location>
</feature>
<evidence type="ECO:0000256" key="3">
    <source>
        <dbReference type="SAM" id="MobiDB-lite"/>
    </source>
</evidence>
<evidence type="ECO:0000313" key="4">
    <source>
        <dbReference type="EMBL" id="KAH8091341.1"/>
    </source>
</evidence>
<keyword evidence="2" id="KW-0067">ATP-binding</keyword>
<sequence length="660" mass="70606">MAPKTQPNGSAEAPIEVSSTPTVVGINFGNSYASIAVLTKEGSADCIANEDGERQIACAVSFHGEETYIGNQAKHQLVKNSHNTITGFRNLLGKKWVPLVEYLLSFAGRVFSGRGKFSEVPQNEISVSAPVIQHPEIADEPAYKVQVLQAAPSPLPTTATNTPAASHAATPRSEPISVTRYLTPLEVTTIFLRSLIQSAEDFLGKKVTGAVISVPNWFSDAQKAALEKAANDAGVIVLQLLEEAGAVAVTTTTDVWQAQGVAQDRTQLIVDLGSSGLELALLSIRHGLAYTIDTLSDHTVGGDYIDNKLIKFFAKEFTKKTKTPLTVAPATETQDKRAEAKLRLAVEHTKRTLSASPGAATCSVESLKEGLDYTGTINRLRFDMEVRTIYDHVFTKVQELVARAGLDLFDVDEIVYVGGSASLPGLDETLAGGFSETVVTPFTAGTVVGGGVGDPTTILARGCALQASLLANLPETTEEEREVKSAFASGSNWTKASATGKTIGMLFPEDGAEGALGGQWVPALWKETALPARRTLRFDVDLGDGEGEKKVGFEVWEAKEGIKVETVKAGPPPLENADGEVDEDEEEEEEEEEVKERTVEKESFLAALSLVAKEGRKEKGRWKTTVEVQFLLGEDKSLSVTAWEIGKSGKGETVTLTVSA</sequence>
<dbReference type="SUPFAM" id="SSF53067">
    <property type="entry name" value="Actin-like ATPase domain"/>
    <property type="match status" value="2"/>
</dbReference>
<dbReference type="PANTHER" id="PTHR45639:SF32">
    <property type="entry name" value="HEAT SHOCK PROTEIN PDR13"/>
    <property type="match status" value="1"/>
</dbReference>
<reference evidence="4" key="1">
    <citation type="journal article" date="2021" name="New Phytol.">
        <title>Evolutionary innovations through gain and loss of genes in the ectomycorrhizal Boletales.</title>
        <authorList>
            <person name="Wu G."/>
            <person name="Miyauchi S."/>
            <person name="Morin E."/>
            <person name="Kuo A."/>
            <person name="Drula E."/>
            <person name="Varga T."/>
            <person name="Kohler A."/>
            <person name="Feng B."/>
            <person name="Cao Y."/>
            <person name="Lipzen A."/>
            <person name="Daum C."/>
            <person name="Hundley H."/>
            <person name="Pangilinan J."/>
            <person name="Johnson J."/>
            <person name="Barry K."/>
            <person name="LaButti K."/>
            <person name="Ng V."/>
            <person name="Ahrendt S."/>
            <person name="Min B."/>
            <person name="Choi I.G."/>
            <person name="Park H."/>
            <person name="Plett J.M."/>
            <person name="Magnuson J."/>
            <person name="Spatafora J.W."/>
            <person name="Nagy L.G."/>
            <person name="Henrissat B."/>
            <person name="Grigoriev I.V."/>
            <person name="Yang Z.L."/>
            <person name="Xu J."/>
            <person name="Martin F.M."/>
        </authorList>
    </citation>
    <scope>NUCLEOTIDE SEQUENCE</scope>
    <source>
        <strain evidence="4">KKN 215</strain>
    </source>
</reference>
<keyword evidence="5" id="KW-1185">Reference proteome</keyword>
<protein>
    <submittedName>
        <fullName evidence="4">Actin-like ATPase domain-containing protein</fullName>
    </submittedName>
</protein>
<comment type="caution">
    <text evidence="4">The sequence shown here is derived from an EMBL/GenBank/DDBJ whole genome shotgun (WGS) entry which is preliminary data.</text>
</comment>